<dbReference type="Proteomes" id="UP000503004">
    <property type="component" value="Chromosome"/>
</dbReference>
<proteinExistence type="predicted"/>
<reference evidence="2" key="1">
    <citation type="submission" date="2019-12" db="EMBL/GenBank/DDBJ databases">
        <authorList>
            <person name="Awala S.I."/>
            <person name="Rhee S.K."/>
        </authorList>
    </citation>
    <scope>NUCLEOTIDE SEQUENCE [LARGE SCALE GENOMIC DNA]</scope>
    <source>
        <strain evidence="2">IM1</strain>
    </source>
</reference>
<dbReference type="AlphaFoldDB" id="A0A858QBN1"/>
<dbReference type="EMBL" id="CP046565">
    <property type="protein sequence ID" value="QJD31106.1"/>
    <property type="molecule type" value="Genomic_DNA"/>
</dbReference>
<sequence>MPSPALWHRGDDAELVRLAIEQGRPTHGHPRSGVTCALYCLLARRLLEGEIAEADALAEGLSEFLDDDERTELDVLMTAPQRTHPAGTGYVVDTFRSAWPASDSGLRASRRTGKTSCAGGTGSKVCWRG</sequence>
<dbReference type="InterPro" id="IPR005502">
    <property type="entry name" value="Ribosyl_crysJ1"/>
</dbReference>
<dbReference type="InterPro" id="IPR036705">
    <property type="entry name" value="Ribosyl_crysJ1_sf"/>
</dbReference>
<keyword evidence="2" id="KW-1185">Reference proteome</keyword>
<dbReference type="KEGG" id="metu:GNH96_14935"/>
<organism evidence="1 2">
    <name type="scientific">Methylococcus geothermalis</name>
    <dbReference type="NCBI Taxonomy" id="2681310"/>
    <lineage>
        <taxon>Bacteria</taxon>
        <taxon>Pseudomonadati</taxon>
        <taxon>Pseudomonadota</taxon>
        <taxon>Gammaproteobacteria</taxon>
        <taxon>Methylococcales</taxon>
        <taxon>Methylococcaceae</taxon>
        <taxon>Methylococcus</taxon>
    </lineage>
</organism>
<protein>
    <submittedName>
        <fullName evidence="1">Uncharacterized protein</fullName>
    </submittedName>
</protein>
<name>A0A858QBN1_9GAMM</name>
<evidence type="ECO:0000313" key="2">
    <source>
        <dbReference type="Proteomes" id="UP000503004"/>
    </source>
</evidence>
<gene>
    <name evidence="1" type="ORF">GNH96_14935</name>
</gene>
<dbReference type="RefSeq" id="WP_169604372.1">
    <property type="nucleotide sequence ID" value="NZ_CP046565.1"/>
</dbReference>
<evidence type="ECO:0000313" key="1">
    <source>
        <dbReference type="EMBL" id="QJD31106.1"/>
    </source>
</evidence>
<dbReference type="SUPFAM" id="SSF101478">
    <property type="entry name" value="ADP-ribosylglycohydrolase"/>
    <property type="match status" value="1"/>
</dbReference>
<dbReference type="Gene3D" id="1.10.4080.10">
    <property type="entry name" value="ADP-ribosylation/Crystallin J1"/>
    <property type="match status" value="1"/>
</dbReference>
<dbReference type="Pfam" id="PF03747">
    <property type="entry name" value="ADP_ribosyl_GH"/>
    <property type="match status" value="1"/>
</dbReference>
<accession>A0A858QBN1</accession>